<accession>A0A5E4D9N0</accession>
<feature type="chain" id="PRO_5022708580" evidence="9">
    <location>
        <begin position="24"/>
        <end position="201"/>
    </location>
</feature>
<sequence>MALPLPFLLALVVLSCKSTCSLGCDLPQIHNLGLETPDRNEEGTWTLLEKMRRIPTFSCLNYRKDFSFPQKQLQGEQVQKAQAVAVLHEMTQQIFNLFSTQEAFAAWNKTLLDTFLTGLHQQLDDLKACGTQQVGVEEAPLRAVRKYFHRITVYLKEKKYLPCAWEVVRAEIMKSFSSSPNLYGRLRSMEWDLVQQGNASH</sequence>
<evidence type="ECO:0000256" key="2">
    <source>
        <dbReference type="ARBA" id="ARBA00011033"/>
    </source>
</evidence>
<name>A0A5E4D9N0_MARMO</name>
<gene>
    <name evidence="10" type="ORF">MONAX_5E014546</name>
</gene>
<keyword evidence="7" id="KW-1015">Disulfide bond</keyword>
<dbReference type="Pfam" id="PF00143">
    <property type="entry name" value="Interferon"/>
    <property type="match status" value="1"/>
</dbReference>
<dbReference type="PANTHER" id="PTHR11691">
    <property type="entry name" value="TYPE I INTERFERON"/>
    <property type="match status" value="1"/>
</dbReference>
<keyword evidence="11" id="KW-1185">Reference proteome</keyword>
<evidence type="ECO:0000256" key="1">
    <source>
        <dbReference type="ARBA" id="ARBA00004613"/>
    </source>
</evidence>
<keyword evidence="6 8" id="KW-0051">Antiviral defense</keyword>
<dbReference type="GO" id="GO:0005125">
    <property type="term" value="F:cytokine activity"/>
    <property type="evidence" value="ECO:0007669"/>
    <property type="project" value="UniProtKB-KW"/>
</dbReference>
<dbReference type="PANTHER" id="PTHR11691:SF60">
    <property type="entry name" value="INTERFERON ALPHA-5"/>
    <property type="match status" value="1"/>
</dbReference>
<comment type="similarity">
    <text evidence="2 8">Belongs to the alpha/beta interferon family.</text>
</comment>
<dbReference type="GO" id="GO:0005126">
    <property type="term" value="F:cytokine receptor binding"/>
    <property type="evidence" value="ECO:0007669"/>
    <property type="project" value="InterPro"/>
</dbReference>
<evidence type="ECO:0000256" key="3">
    <source>
        <dbReference type="ARBA" id="ARBA00022514"/>
    </source>
</evidence>
<dbReference type="InterPro" id="IPR009079">
    <property type="entry name" value="4_helix_cytokine-like_core"/>
</dbReference>
<dbReference type="FunFam" id="1.20.1250.10:FF:000001">
    <property type="entry name" value="Interferon alpha"/>
    <property type="match status" value="1"/>
</dbReference>
<keyword evidence="3 8" id="KW-0202">Cytokine</keyword>
<evidence type="ECO:0000256" key="8">
    <source>
        <dbReference type="RuleBase" id="RU000436"/>
    </source>
</evidence>
<dbReference type="GO" id="GO:0005615">
    <property type="term" value="C:extracellular space"/>
    <property type="evidence" value="ECO:0007669"/>
    <property type="project" value="UniProtKB-KW"/>
</dbReference>
<evidence type="ECO:0000256" key="7">
    <source>
        <dbReference type="ARBA" id="ARBA00023157"/>
    </source>
</evidence>
<evidence type="ECO:0000256" key="4">
    <source>
        <dbReference type="ARBA" id="ARBA00022525"/>
    </source>
</evidence>
<keyword evidence="5 9" id="KW-0732">Signal</keyword>
<dbReference type="AlphaFoldDB" id="A0A5E4D9N0"/>
<feature type="signal peptide" evidence="9">
    <location>
        <begin position="1"/>
        <end position="23"/>
    </location>
</feature>
<reference evidence="10" key="1">
    <citation type="submission" date="2019-04" db="EMBL/GenBank/DDBJ databases">
        <authorList>
            <person name="Alioto T."/>
            <person name="Alioto T."/>
        </authorList>
    </citation>
    <scope>NUCLEOTIDE SEQUENCE [LARGE SCALE GENOMIC DNA]</scope>
</reference>
<evidence type="ECO:0000256" key="6">
    <source>
        <dbReference type="ARBA" id="ARBA00023118"/>
    </source>
</evidence>
<evidence type="ECO:0000256" key="5">
    <source>
        <dbReference type="ARBA" id="ARBA00022729"/>
    </source>
</evidence>
<dbReference type="Gene3D" id="1.20.1250.10">
    <property type="match status" value="1"/>
</dbReference>
<dbReference type="PRINTS" id="PR00266">
    <property type="entry name" value="INTERFERONAB"/>
</dbReference>
<dbReference type="EMBL" id="CABDUW010005666">
    <property type="protein sequence ID" value="VTJ90974.1"/>
    <property type="molecule type" value="Genomic_DNA"/>
</dbReference>
<dbReference type="Proteomes" id="UP000335636">
    <property type="component" value="Unassembled WGS sequence"/>
</dbReference>
<dbReference type="SUPFAM" id="SSF47266">
    <property type="entry name" value="4-helical cytokines"/>
    <property type="match status" value="1"/>
</dbReference>
<evidence type="ECO:0000256" key="9">
    <source>
        <dbReference type="SAM" id="SignalP"/>
    </source>
</evidence>
<dbReference type="GO" id="GO:0051607">
    <property type="term" value="P:defense response to virus"/>
    <property type="evidence" value="ECO:0007669"/>
    <property type="project" value="UniProtKB-KW"/>
</dbReference>
<evidence type="ECO:0000313" key="11">
    <source>
        <dbReference type="Proteomes" id="UP000335636"/>
    </source>
</evidence>
<proteinExistence type="inferred from homology"/>
<protein>
    <submittedName>
        <fullName evidence="10">Uncharacterized protein</fullName>
    </submittedName>
</protein>
<dbReference type="PROSITE" id="PS00252">
    <property type="entry name" value="INTERFERON_A_B_D"/>
    <property type="match status" value="1"/>
</dbReference>
<comment type="caution">
    <text evidence="10">The sequence shown here is derived from an EMBL/GenBank/DDBJ whole genome shotgun (WGS) entry which is preliminary data.</text>
</comment>
<dbReference type="SMART" id="SM00076">
    <property type="entry name" value="IFabd"/>
    <property type="match status" value="1"/>
</dbReference>
<dbReference type="CDD" id="cd00095">
    <property type="entry name" value="IFab"/>
    <property type="match status" value="1"/>
</dbReference>
<dbReference type="InterPro" id="IPR000471">
    <property type="entry name" value="Interferon_alpha/beta/delta"/>
</dbReference>
<keyword evidence="4" id="KW-0964">Secreted</keyword>
<evidence type="ECO:0000313" key="10">
    <source>
        <dbReference type="EMBL" id="VTJ90974.1"/>
    </source>
</evidence>
<organism evidence="10 11">
    <name type="scientific">Marmota monax</name>
    <name type="common">Woodchuck</name>
    <dbReference type="NCBI Taxonomy" id="9995"/>
    <lineage>
        <taxon>Eukaryota</taxon>
        <taxon>Metazoa</taxon>
        <taxon>Chordata</taxon>
        <taxon>Craniata</taxon>
        <taxon>Vertebrata</taxon>
        <taxon>Euteleostomi</taxon>
        <taxon>Mammalia</taxon>
        <taxon>Eutheria</taxon>
        <taxon>Euarchontoglires</taxon>
        <taxon>Glires</taxon>
        <taxon>Rodentia</taxon>
        <taxon>Sciuromorpha</taxon>
        <taxon>Sciuridae</taxon>
        <taxon>Xerinae</taxon>
        <taxon>Marmotini</taxon>
        <taxon>Marmota</taxon>
    </lineage>
</organism>
<comment type="subcellular location">
    <subcellularLocation>
        <location evidence="1">Secreted</location>
    </subcellularLocation>
</comment>